<keyword evidence="3" id="KW-0720">Serine protease</keyword>
<evidence type="ECO:0000256" key="1">
    <source>
        <dbReference type="ARBA" id="ARBA00022670"/>
    </source>
</evidence>
<protein>
    <submittedName>
        <fullName evidence="6">Peptidase S9</fullName>
    </submittedName>
</protein>
<dbReference type="InterPro" id="IPR023302">
    <property type="entry name" value="Pept_S9A_N"/>
</dbReference>
<feature type="domain" description="Peptidase S9 prolyl oligopeptidase catalytic" evidence="4">
    <location>
        <begin position="484"/>
        <end position="686"/>
    </location>
</feature>
<keyword evidence="2" id="KW-0378">Hydrolase</keyword>
<dbReference type="Pfam" id="PF02897">
    <property type="entry name" value="Peptidase_S9_N"/>
    <property type="match status" value="1"/>
</dbReference>
<dbReference type="SUPFAM" id="SSF53474">
    <property type="entry name" value="alpha/beta-Hydrolases"/>
    <property type="match status" value="1"/>
</dbReference>
<comment type="caution">
    <text evidence="6">The sequence shown here is derived from an EMBL/GenBank/DDBJ whole genome shotgun (WGS) entry which is preliminary data.</text>
</comment>
<evidence type="ECO:0000313" key="7">
    <source>
        <dbReference type="Proteomes" id="UP000076574"/>
    </source>
</evidence>
<dbReference type="InterPro" id="IPR001375">
    <property type="entry name" value="Peptidase_S9_cat"/>
</dbReference>
<evidence type="ECO:0000259" key="4">
    <source>
        <dbReference type="Pfam" id="PF00326"/>
    </source>
</evidence>
<gene>
    <name evidence="6" type="ORF">A4A58_12130</name>
</gene>
<dbReference type="InterPro" id="IPR051167">
    <property type="entry name" value="Prolyl_oligopep/macrocyclase"/>
</dbReference>
<dbReference type="Proteomes" id="UP000076574">
    <property type="component" value="Unassembled WGS sequence"/>
</dbReference>
<evidence type="ECO:0000256" key="2">
    <source>
        <dbReference type="ARBA" id="ARBA00022801"/>
    </source>
</evidence>
<dbReference type="GO" id="GO:0005829">
    <property type="term" value="C:cytosol"/>
    <property type="evidence" value="ECO:0007669"/>
    <property type="project" value="TreeGrafter"/>
</dbReference>
<dbReference type="GO" id="GO:0006508">
    <property type="term" value="P:proteolysis"/>
    <property type="evidence" value="ECO:0007669"/>
    <property type="project" value="UniProtKB-KW"/>
</dbReference>
<keyword evidence="7" id="KW-1185">Reference proteome</keyword>
<dbReference type="AlphaFoldDB" id="A0A163Y695"/>
<dbReference type="Gene3D" id="3.40.50.1820">
    <property type="entry name" value="alpha/beta hydrolase"/>
    <property type="match status" value="1"/>
</dbReference>
<dbReference type="OrthoDB" id="9801421at2"/>
<dbReference type="PANTHER" id="PTHR42881">
    <property type="entry name" value="PROLYL ENDOPEPTIDASE"/>
    <property type="match status" value="1"/>
</dbReference>
<evidence type="ECO:0000259" key="5">
    <source>
        <dbReference type="Pfam" id="PF02897"/>
    </source>
</evidence>
<dbReference type="GO" id="GO:0004252">
    <property type="term" value="F:serine-type endopeptidase activity"/>
    <property type="evidence" value="ECO:0007669"/>
    <property type="project" value="InterPro"/>
</dbReference>
<proteinExistence type="predicted"/>
<evidence type="ECO:0000313" key="6">
    <source>
        <dbReference type="EMBL" id="KZD21857.1"/>
    </source>
</evidence>
<organism evidence="6 7">
    <name type="scientific">Tardiphaga robiniae</name>
    <dbReference type="NCBI Taxonomy" id="943830"/>
    <lineage>
        <taxon>Bacteria</taxon>
        <taxon>Pseudomonadati</taxon>
        <taxon>Pseudomonadota</taxon>
        <taxon>Alphaproteobacteria</taxon>
        <taxon>Hyphomicrobiales</taxon>
        <taxon>Nitrobacteraceae</taxon>
        <taxon>Tardiphaga</taxon>
    </lineage>
</organism>
<dbReference type="PANTHER" id="PTHR42881:SF13">
    <property type="entry name" value="PROLYL ENDOPEPTIDASE"/>
    <property type="match status" value="1"/>
</dbReference>
<dbReference type="SUPFAM" id="SSF50993">
    <property type="entry name" value="Peptidase/esterase 'gauge' domain"/>
    <property type="match status" value="1"/>
</dbReference>
<dbReference type="EMBL" id="LVYV01000034">
    <property type="protein sequence ID" value="KZD21857.1"/>
    <property type="molecule type" value="Genomic_DNA"/>
</dbReference>
<reference evidence="6 7" key="1">
    <citation type="submission" date="2016-03" db="EMBL/GenBank/DDBJ databases">
        <title>Microsymbionts genomes from the relict species Vavilovia formosa (Stev.) Fed.</title>
        <authorList>
            <person name="Kopat V."/>
            <person name="Chirak E."/>
            <person name="Kimeklis A."/>
            <person name="Andronov E."/>
        </authorList>
    </citation>
    <scope>NUCLEOTIDE SEQUENCE [LARGE SCALE GENOMIC DNA]</scope>
    <source>
        <strain evidence="6 7">Vaf07</strain>
    </source>
</reference>
<feature type="domain" description="Peptidase S9A N-terminal" evidence="5">
    <location>
        <begin position="8"/>
        <end position="259"/>
    </location>
</feature>
<dbReference type="PRINTS" id="PR00862">
    <property type="entry name" value="PROLIGOPTASE"/>
</dbReference>
<name>A0A163Y695_9BRAD</name>
<dbReference type="InterPro" id="IPR029058">
    <property type="entry name" value="AB_hydrolase_fold"/>
</dbReference>
<dbReference type="InterPro" id="IPR002470">
    <property type="entry name" value="Peptidase_S9A"/>
</dbReference>
<dbReference type="RefSeq" id="WP_068735890.1">
    <property type="nucleotide sequence ID" value="NZ_LVYV01000034.1"/>
</dbReference>
<keyword evidence="1" id="KW-0645">Protease</keyword>
<dbReference type="STRING" id="943830.A4A58_12130"/>
<sequence>MTAPNPADGHNDPLLWLEEIEGDKAVAWVEAQNARTDGFLCDDSYKRDFDAVMKILDADDRIPFVGKSGDYLYNFWKDAAHPRGLWRRTTLESYKTDTPEWDVLLDIDALNKAEGISWAFAGAARSPDKTRALISLSFNGTDAIEVREFDIPSKSFVADGFIIPKAKTQVSWVDQDTLLLGSAQTPEDSTEAGYTRTVRKWTRGMPLAAAETVFEVEKQDVAAWFGVNRRPSHEGVMYWRALDFTRSHIFVERKHGPHAGKRLRLELPEEISVSAEANDLLVSPKQDWTVGDQTIPTGALAVIDLDRFLSGARDFEIVFMPSPTRALQSWAETRHGIMLEILDNVRGRLALLQRSEAGWRETTLPGLPDNATISAQNFGGEDDPDLGTDMLFTVTGFDRPTTTALWTGQGAPEPLKSSPPNFDPEGIEVQQRHAVATDGTRIPYFLIGKNLSAGAPPRPTILYGYGGFEISLTPAYMGIAGKLWLEQGHLYAIANIRGGGEFGPAWHLASRKITKHVAHDDFATVARDLAASGITTAQKLACHGGSNGGLLVGNMLTRYPELFGAIWCSVPLLDMARYTKLLAGASWIAEYGDPEIPDEWVYLQKYSPYHLAAAGQNYPPIFITTNRTDDRVHPGHARKMAAKLEELGYPVWFNETVAGGHSGAVDNTKQAQSQALGFAFLRRTIGTA</sequence>
<dbReference type="Pfam" id="PF00326">
    <property type="entry name" value="Peptidase_S9"/>
    <property type="match status" value="1"/>
</dbReference>
<dbReference type="GO" id="GO:0070012">
    <property type="term" value="F:oligopeptidase activity"/>
    <property type="evidence" value="ECO:0007669"/>
    <property type="project" value="TreeGrafter"/>
</dbReference>
<evidence type="ECO:0000256" key="3">
    <source>
        <dbReference type="ARBA" id="ARBA00022825"/>
    </source>
</evidence>
<accession>A0A163Y695</accession>
<dbReference type="Gene3D" id="2.130.10.120">
    <property type="entry name" value="Prolyl oligopeptidase, N-terminal domain"/>
    <property type="match status" value="1"/>
</dbReference>